<evidence type="ECO:0000313" key="2">
    <source>
        <dbReference type="Proteomes" id="UP001279734"/>
    </source>
</evidence>
<name>A0AAD3RWL1_NEPGR</name>
<dbReference type="AlphaFoldDB" id="A0AAD3RWL1"/>
<keyword evidence="2" id="KW-1185">Reference proteome</keyword>
<proteinExistence type="predicted"/>
<accession>A0AAD3RWL1</accession>
<dbReference type="Proteomes" id="UP001279734">
    <property type="component" value="Unassembled WGS sequence"/>
</dbReference>
<comment type="caution">
    <text evidence="1">The sequence shown here is derived from an EMBL/GenBank/DDBJ whole genome shotgun (WGS) entry which is preliminary data.</text>
</comment>
<sequence length="83" mass="9597">MFDAIFGCYVFSENVSEHLKWKWPSDREITEALQFPAVSHVFIEFSCNSVSLATAFLEMLPRPIFCSSVGLLQWQYWSVFALP</sequence>
<protein>
    <submittedName>
        <fullName evidence="1">Uncharacterized protein</fullName>
    </submittedName>
</protein>
<evidence type="ECO:0000313" key="1">
    <source>
        <dbReference type="EMBL" id="GMG98459.1"/>
    </source>
</evidence>
<reference evidence="1" key="1">
    <citation type="submission" date="2023-05" db="EMBL/GenBank/DDBJ databases">
        <title>Nepenthes gracilis genome sequencing.</title>
        <authorList>
            <person name="Fukushima K."/>
        </authorList>
    </citation>
    <scope>NUCLEOTIDE SEQUENCE</scope>
    <source>
        <strain evidence="1">SING2019-196</strain>
    </source>
</reference>
<gene>
    <name evidence="1" type="ORF">Nepgr_000299</name>
</gene>
<dbReference type="EMBL" id="BSYO01000001">
    <property type="protein sequence ID" value="GMG98459.1"/>
    <property type="molecule type" value="Genomic_DNA"/>
</dbReference>
<organism evidence="1 2">
    <name type="scientific">Nepenthes gracilis</name>
    <name type="common">Slender pitcher plant</name>
    <dbReference type="NCBI Taxonomy" id="150966"/>
    <lineage>
        <taxon>Eukaryota</taxon>
        <taxon>Viridiplantae</taxon>
        <taxon>Streptophyta</taxon>
        <taxon>Embryophyta</taxon>
        <taxon>Tracheophyta</taxon>
        <taxon>Spermatophyta</taxon>
        <taxon>Magnoliopsida</taxon>
        <taxon>eudicotyledons</taxon>
        <taxon>Gunneridae</taxon>
        <taxon>Pentapetalae</taxon>
        <taxon>Caryophyllales</taxon>
        <taxon>Nepenthaceae</taxon>
        <taxon>Nepenthes</taxon>
    </lineage>
</organism>